<dbReference type="Gene3D" id="3.40.50.720">
    <property type="entry name" value="NAD(P)-binding Rossmann-like Domain"/>
    <property type="match status" value="1"/>
</dbReference>
<dbReference type="InterPro" id="IPR050177">
    <property type="entry name" value="Lipid_A_modif_metabolic_enz"/>
</dbReference>
<dbReference type="InterPro" id="IPR036291">
    <property type="entry name" value="NAD(P)-bd_dom_sf"/>
</dbReference>
<accession>A0A2X3DIL3</accession>
<dbReference type="Proteomes" id="UP000250166">
    <property type="component" value="Unassembled WGS sequence"/>
</dbReference>
<dbReference type="EC" id="4.2.1.-" evidence="2"/>
<dbReference type="AlphaFoldDB" id="A0A2X3DIL3"/>
<dbReference type="SUPFAM" id="SSF51735">
    <property type="entry name" value="NAD(P)-binding Rossmann-fold domains"/>
    <property type="match status" value="1"/>
</dbReference>
<evidence type="ECO:0000313" key="3">
    <source>
        <dbReference type="Proteomes" id="UP000250166"/>
    </source>
</evidence>
<reference evidence="2 3" key="1">
    <citation type="submission" date="2018-06" db="EMBL/GenBank/DDBJ databases">
        <authorList>
            <consortium name="Pathogen Informatics"/>
            <person name="Doyle S."/>
        </authorList>
    </citation>
    <scope>NUCLEOTIDE SEQUENCE [LARGE SCALE GENOMIC DNA]</scope>
    <source>
        <strain evidence="2 3">NCTC13102</strain>
    </source>
</reference>
<evidence type="ECO:0000313" key="2">
    <source>
        <dbReference type="EMBL" id="SQB98120.1"/>
    </source>
</evidence>
<gene>
    <name evidence="2" type="primary">strE_2</name>
    <name evidence="2" type="ORF">NCTC13102_00570</name>
</gene>
<evidence type="ECO:0000259" key="1">
    <source>
        <dbReference type="Pfam" id="PF01370"/>
    </source>
</evidence>
<dbReference type="RefSeq" id="WP_112058393.1">
    <property type="nucleotide sequence ID" value="NZ_UAWL01000006.1"/>
</dbReference>
<dbReference type="InterPro" id="IPR001509">
    <property type="entry name" value="Epimerase_deHydtase"/>
</dbReference>
<dbReference type="PANTHER" id="PTHR43245">
    <property type="entry name" value="BIFUNCTIONAL POLYMYXIN RESISTANCE PROTEIN ARNA"/>
    <property type="match status" value="1"/>
</dbReference>
<organism evidence="2 3">
    <name type="scientific">Helicobacter fennelliae</name>
    <dbReference type="NCBI Taxonomy" id="215"/>
    <lineage>
        <taxon>Bacteria</taxon>
        <taxon>Pseudomonadati</taxon>
        <taxon>Campylobacterota</taxon>
        <taxon>Epsilonproteobacteria</taxon>
        <taxon>Campylobacterales</taxon>
        <taxon>Helicobacteraceae</taxon>
        <taxon>Helicobacter</taxon>
    </lineage>
</organism>
<dbReference type="Pfam" id="PF01370">
    <property type="entry name" value="Epimerase"/>
    <property type="match status" value="1"/>
</dbReference>
<protein>
    <submittedName>
        <fullName evidence="2">NAD-dependent epimerase/dehydratase</fullName>
        <ecNumber evidence="2">4.2.1.-</ecNumber>
        <ecNumber evidence="2">4.2.1.46</ecNumber>
    </submittedName>
</protein>
<sequence length="330" mass="37201">MRYIVIGGSGFVGVYTIFALQEAMQTGRLKQGEILCLDLIPNETLTKQGFCTFVACDISKTIEFEFLQDDIVIALAARAYAPPPPKNIDLESYFMEVNFYGTQKIIQKMLSNNCTHLVYFSTDMVYGKPQYLPIDSNHPRNPFGWYGKSKVESENLIFAYRQKGLKATIFRPRIIVGAGRFGILTKLFKLIDSNLPVPLIGNGKNCYQMISVLDCAQAIICACAKNCPNCEFNLGSKSPPPIKVLLNTLIHNAHSKSLLIPTYAKAIKGILGFLEMCGVHLMYKEQYKIADEEYIVDISNAKEILGWEPKYSDEDMLFSAYKEYKKLKTL</sequence>
<dbReference type="GO" id="GO:0008460">
    <property type="term" value="F:dTDP-glucose 4,6-dehydratase activity"/>
    <property type="evidence" value="ECO:0007669"/>
    <property type="project" value="UniProtKB-EC"/>
</dbReference>
<dbReference type="EC" id="4.2.1.46" evidence="2"/>
<name>A0A2X3DIL3_9HELI</name>
<proteinExistence type="predicted"/>
<dbReference type="EMBL" id="UAWL01000006">
    <property type="protein sequence ID" value="SQB98120.1"/>
    <property type="molecule type" value="Genomic_DNA"/>
</dbReference>
<keyword evidence="2" id="KW-0456">Lyase</keyword>
<feature type="domain" description="NAD-dependent epimerase/dehydratase" evidence="1">
    <location>
        <begin position="4"/>
        <end position="235"/>
    </location>
</feature>